<dbReference type="PANTHER" id="PTHR43581">
    <property type="entry name" value="ATP/GTP PHOSPHATASE"/>
    <property type="match status" value="1"/>
</dbReference>
<dbReference type="RefSeq" id="WP_289561009.1">
    <property type="nucleotide sequence ID" value="NZ_JAUDEN010000030.1"/>
</dbReference>
<gene>
    <name evidence="2" type="ORF">QUW60_13080</name>
</gene>
<name>A0ABT7VIR5_9BACE</name>
<dbReference type="EMBL" id="JAUDEN010000030">
    <property type="protein sequence ID" value="MDM8326147.1"/>
    <property type="molecule type" value="Genomic_DNA"/>
</dbReference>
<dbReference type="PANTHER" id="PTHR43581:SF4">
    <property type="entry name" value="ATP_GTP PHOSPHATASE"/>
    <property type="match status" value="1"/>
</dbReference>
<dbReference type="Gene3D" id="3.40.50.300">
    <property type="entry name" value="P-loop containing nucleotide triphosphate hydrolases"/>
    <property type="match status" value="1"/>
</dbReference>
<sequence length="351" mass="39952">MNSHFKEITITNFRGFDSLTIKKLQRINIFVGANNVGKTSILEAAFMLSGMSNPFISNRINYLRTALLNNNIDSSRYLFHNVDFSNKPLLKGFMTDGKTRKITFAPVTSHNETDMSSSNSANQAIISQLNFEFGQEENGKGFTYHSKIVVANDGNTRQETDNGYRELLNALFIPVDKNDANATANFSTLVKHNRKHFVTNALHDFDPSIESIEALPDGLYLKIKNVKELLPISMGGDGVRRMINIISTIACEDYDIVFIDEIDNGMHYSAHKLMWRTILKFILTHDIQLFVTTHNLDCLMGLKNAMQEEDSLRKLTHVYNVAKTRNKGFQVYSYGYNELKEAIENEIEIRK</sequence>
<accession>A0ABT7VIR5</accession>
<organism evidence="2 3">
    <name type="scientific">Bacteroides gallinaceum</name>
    <dbReference type="NCBI Taxonomy" id="1462571"/>
    <lineage>
        <taxon>Bacteria</taxon>
        <taxon>Pseudomonadati</taxon>
        <taxon>Bacteroidota</taxon>
        <taxon>Bacteroidia</taxon>
        <taxon>Bacteroidales</taxon>
        <taxon>Bacteroidaceae</taxon>
        <taxon>Bacteroides</taxon>
    </lineage>
</organism>
<dbReference type="InterPro" id="IPR027417">
    <property type="entry name" value="P-loop_NTPase"/>
</dbReference>
<comment type="caution">
    <text evidence="2">The sequence shown here is derived from an EMBL/GenBank/DDBJ whole genome shotgun (WGS) entry which is preliminary data.</text>
</comment>
<reference evidence="3" key="2">
    <citation type="submission" date="2023-07" db="EMBL/GenBank/DDBJ databases">
        <title>Identification and characterization of horizontal gene transfer across gut microbiota members of farm animals based on homology search.</title>
        <authorList>
            <person name="Schwarzerova J."/>
            <person name="Nykrynova M."/>
            <person name="Jureckova K."/>
            <person name="Cejkova D."/>
            <person name="Rychlik I."/>
        </authorList>
    </citation>
    <scope>NUCLEOTIDE SEQUENCE [LARGE SCALE GENOMIC DNA]</scope>
    <source>
        <strain evidence="3">109_WCHN</strain>
    </source>
</reference>
<evidence type="ECO:0000313" key="3">
    <source>
        <dbReference type="Proteomes" id="UP001169458"/>
    </source>
</evidence>
<evidence type="ECO:0000259" key="1">
    <source>
        <dbReference type="Pfam" id="PF13304"/>
    </source>
</evidence>
<dbReference type="Pfam" id="PF13304">
    <property type="entry name" value="AAA_21"/>
    <property type="match status" value="1"/>
</dbReference>
<evidence type="ECO:0000313" key="2">
    <source>
        <dbReference type="EMBL" id="MDM8326147.1"/>
    </source>
</evidence>
<dbReference type="SUPFAM" id="SSF52540">
    <property type="entry name" value="P-loop containing nucleoside triphosphate hydrolases"/>
    <property type="match status" value="1"/>
</dbReference>
<protein>
    <submittedName>
        <fullName evidence="2">AAA family ATPase</fullName>
    </submittedName>
</protein>
<keyword evidence="3" id="KW-1185">Reference proteome</keyword>
<dbReference type="InterPro" id="IPR051396">
    <property type="entry name" value="Bact_Antivir_Def_Nuclease"/>
</dbReference>
<dbReference type="InterPro" id="IPR003959">
    <property type="entry name" value="ATPase_AAA_core"/>
</dbReference>
<proteinExistence type="predicted"/>
<feature type="domain" description="ATPase AAA-type core" evidence="1">
    <location>
        <begin position="27"/>
        <end position="295"/>
    </location>
</feature>
<reference evidence="2 3" key="1">
    <citation type="submission" date="2023-06" db="EMBL/GenBank/DDBJ databases">
        <authorList>
            <person name="Zeman M."/>
            <person name="Kubasova T."/>
            <person name="Jahodarova E."/>
            <person name="Nykrynova M."/>
            <person name="Rychlik I."/>
        </authorList>
    </citation>
    <scope>NUCLEOTIDE SEQUENCE [LARGE SCALE GENOMIC DNA]</scope>
    <source>
        <strain evidence="2 3">109_WCHN</strain>
    </source>
</reference>
<dbReference type="Proteomes" id="UP001169458">
    <property type="component" value="Unassembled WGS sequence"/>
</dbReference>